<feature type="signal peptide" evidence="1">
    <location>
        <begin position="1"/>
        <end position="24"/>
    </location>
</feature>
<protein>
    <submittedName>
        <fullName evidence="2">Uncharacterized protein</fullName>
    </submittedName>
</protein>
<sequence length="130" mass="14904">MNKSTLNKVGIALLLFLFSHTSFSSTLKDDDTYIPKYTDFILECSDYIVGEKHPNNATEKNIPIYLSYHQVSESTGRQITEELMKLKRFLPKLNLPAFLNGRDREYAITFCAVVTHDKIKALEKSLSIKK</sequence>
<dbReference type="EMBL" id="JAOWIN010000023">
    <property type="protein sequence ID" value="MDI9095411.1"/>
    <property type="molecule type" value="Genomic_DNA"/>
</dbReference>
<proteinExistence type="predicted"/>
<reference evidence="2" key="1">
    <citation type="submission" date="2022-10" db="EMBL/GenBank/DDBJ databases">
        <title>Bacterial isolates recovered from the One Health project in Brazil.</title>
        <authorList>
            <person name="Valiatti T.B."/>
            <person name="Santos F."/>
            <person name="Cayo R."/>
            <person name="Gales A.C."/>
        </authorList>
    </citation>
    <scope>NUCLEOTIDE SEQUENCE</scope>
    <source>
        <strain evidence="2">PVR188</strain>
    </source>
</reference>
<dbReference type="Proteomes" id="UP001159001">
    <property type="component" value="Unassembled WGS sequence"/>
</dbReference>
<gene>
    <name evidence="2" type="ORF">OGX73_22725</name>
</gene>
<dbReference type="AlphaFoldDB" id="A0AAW6URT7"/>
<evidence type="ECO:0000313" key="2">
    <source>
        <dbReference type="EMBL" id="MDI9095411.1"/>
    </source>
</evidence>
<evidence type="ECO:0000313" key="3">
    <source>
        <dbReference type="Proteomes" id="UP001159001"/>
    </source>
</evidence>
<keyword evidence="1" id="KW-0732">Signal</keyword>
<evidence type="ECO:0000256" key="1">
    <source>
        <dbReference type="SAM" id="SignalP"/>
    </source>
</evidence>
<comment type="caution">
    <text evidence="2">The sequence shown here is derived from an EMBL/GenBank/DDBJ whole genome shotgun (WGS) entry which is preliminary data.</text>
</comment>
<organism evidence="2 3">
    <name type="scientific">Providencia rettgeri</name>
    <dbReference type="NCBI Taxonomy" id="587"/>
    <lineage>
        <taxon>Bacteria</taxon>
        <taxon>Pseudomonadati</taxon>
        <taxon>Pseudomonadota</taxon>
        <taxon>Gammaproteobacteria</taxon>
        <taxon>Enterobacterales</taxon>
        <taxon>Morganellaceae</taxon>
        <taxon>Providencia</taxon>
    </lineage>
</organism>
<name>A0AAW6URT7_PRORE</name>
<dbReference type="RefSeq" id="WP_206276438.1">
    <property type="nucleotide sequence ID" value="NZ_JAOWIN010000023.1"/>
</dbReference>
<accession>A0AAW6URT7</accession>
<feature type="chain" id="PRO_5043924911" evidence="1">
    <location>
        <begin position="25"/>
        <end position="130"/>
    </location>
</feature>